<reference evidence="1" key="1">
    <citation type="submission" date="2018-05" db="EMBL/GenBank/DDBJ databases">
        <authorList>
            <person name="Lanie J.A."/>
            <person name="Ng W.-L."/>
            <person name="Kazmierczak K.M."/>
            <person name="Andrzejewski T.M."/>
            <person name="Davidsen T.M."/>
            <person name="Wayne K.J."/>
            <person name="Tettelin H."/>
            <person name="Glass J.I."/>
            <person name="Rusch D."/>
            <person name="Podicherti R."/>
            <person name="Tsui H.-C.T."/>
            <person name="Winkler M.E."/>
        </authorList>
    </citation>
    <scope>NUCLEOTIDE SEQUENCE</scope>
</reference>
<proteinExistence type="predicted"/>
<organism evidence="1">
    <name type="scientific">marine metagenome</name>
    <dbReference type="NCBI Taxonomy" id="408172"/>
    <lineage>
        <taxon>unclassified sequences</taxon>
        <taxon>metagenomes</taxon>
        <taxon>ecological metagenomes</taxon>
    </lineage>
</organism>
<sequence>VDAFVAQVIIDTGRPVGPIGPGMNRFNPLT</sequence>
<evidence type="ECO:0000313" key="1">
    <source>
        <dbReference type="EMBL" id="SVC86597.1"/>
    </source>
</evidence>
<dbReference type="AlphaFoldDB" id="A0A382QNR5"/>
<gene>
    <name evidence="1" type="ORF">METZ01_LOCUS339451</name>
</gene>
<name>A0A382QNR5_9ZZZZ</name>
<feature type="non-terminal residue" evidence="1">
    <location>
        <position position="1"/>
    </location>
</feature>
<accession>A0A382QNR5</accession>
<protein>
    <submittedName>
        <fullName evidence="1">Uncharacterized protein</fullName>
    </submittedName>
</protein>
<dbReference type="EMBL" id="UINC01115514">
    <property type="protein sequence ID" value="SVC86597.1"/>
    <property type="molecule type" value="Genomic_DNA"/>
</dbReference>